<gene>
    <name evidence="2" type="ORF">LXT12_08190</name>
</gene>
<dbReference type="EMBL" id="JAJTWT010000003">
    <property type="protein sequence ID" value="MCE4537229.1"/>
    <property type="molecule type" value="Genomic_DNA"/>
</dbReference>
<dbReference type="InterPro" id="IPR014917">
    <property type="entry name" value="DUF1800"/>
</dbReference>
<dbReference type="InterPro" id="IPR006311">
    <property type="entry name" value="TAT_signal"/>
</dbReference>
<dbReference type="PROSITE" id="PS51318">
    <property type="entry name" value="TAT"/>
    <property type="match status" value="1"/>
</dbReference>
<keyword evidence="3" id="KW-1185">Reference proteome</keyword>
<accession>A0ABS8X8Y3</accession>
<dbReference type="RefSeq" id="WP_233391029.1">
    <property type="nucleotide sequence ID" value="NZ_JAJTWT010000003.1"/>
</dbReference>
<feature type="signal peptide" evidence="1">
    <location>
        <begin position="1"/>
        <end position="26"/>
    </location>
</feature>
<dbReference type="Proteomes" id="UP001201463">
    <property type="component" value="Unassembled WGS sequence"/>
</dbReference>
<evidence type="ECO:0000313" key="3">
    <source>
        <dbReference type="Proteomes" id="UP001201463"/>
    </source>
</evidence>
<feature type="chain" id="PRO_5046740657" evidence="1">
    <location>
        <begin position="27"/>
        <end position="512"/>
    </location>
</feature>
<proteinExistence type="predicted"/>
<name>A0ABS8X8Y3_9BURK</name>
<evidence type="ECO:0000313" key="2">
    <source>
        <dbReference type="EMBL" id="MCE4537229.1"/>
    </source>
</evidence>
<keyword evidence="1" id="KW-0732">Signal</keyword>
<protein>
    <submittedName>
        <fullName evidence="2">DUF1800 domain-containing protein</fullName>
    </submittedName>
</protein>
<sequence length="512" mass="55722">MKNRRYVISSAAALAGAAMLARRSHAGAPAPLSAEERAMHALNRLGYGPSPADAAAIAEHGAARWLDRFLAGQFEPRRLPQPAALTQRLAGLEVLALSQAELFGRYREAVKAAREARREKVQGMAPEADALNAVRDKVRPLVAQAATARIARGLQSPAQLEEVLTEFWFNHFNVFVGKGPVGVLVADYEQRAIRPHVLGRFRDMLGATARHPAMLLYLDNAQSVVAGFEPPRRGRRPEAKARSPRGLNENYARELMELHTLGVDGGYTQRDVTELARMLTGWGLDTRKALFGGRGDLFQFDPRRHDAGSKTWLGETVRGSGQAEGEHALDVLAAHPATARHLAFKFAQAFVADDPPASLVQKLADAFRASGGDLREFTRTLVGADEFWSREAYQAKFKTPWQYLLSSLRALDLPLNDPQPLLAALAQAGQPLYGAQTPDGYKTVAAAWRNPEALTQRVQLATTLGQRSGVSVDQLSTTLGASVSEPTRRTLAAEPAGQQVALLLASPDFMKR</sequence>
<dbReference type="Pfam" id="PF08811">
    <property type="entry name" value="DUF1800"/>
    <property type="match status" value="1"/>
</dbReference>
<reference evidence="2 3" key="1">
    <citation type="submission" date="2021-12" db="EMBL/GenBank/DDBJ databases">
        <title>Genome seq of p7.</title>
        <authorList>
            <person name="Seo T."/>
        </authorList>
    </citation>
    <scope>NUCLEOTIDE SEQUENCE [LARGE SCALE GENOMIC DNA]</scope>
    <source>
        <strain evidence="2 3">P7</strain>
    </source>
</reference>
<organism evidence="2 3">
    <name type="scientific">Pelomonas caseinilytica</name>
    <dbReference type="NCBI Taxonomy" id="2906763"/>
    <lineage>
        <taxon>Bacteria</taxon>
        <taxon>Pseudomonadati</taxon>
        <taxon>Pseudomonadota</taxon>
        <taxon>Betaproteobacteria</taxon>
        <taxon>Burkholderiales</taxon>
        <taxon>Sphaerotilaceae</taxon>
        <taxon>Roseateles</taxon>
    </lineage>
</organism>
<comment type="caution">
    <text evidence="2">The sequence shown here is derived from an EMBL/GenBank/DDBJ whole genome shotgun (WGS) entry which is preliminary data.</text>
</comment>
<evidence type="ECO:0000256" key="1">
    <source>
        <dbReference type="SAM" id="SignalP"/>
    </source>
</evidence>